<protein>
    <submittedName>
        <fullName evidence="2">Uncharacterized protein</fullName>
    </submittedName>
</protein>
<dbReference type="EMBL" id="MT143785">
    <property type="protein sequence ID" value="QJB02459.1"/>
    <property type="molecule type" value="Genomic_DNA"/>
</dbReference>
<proteinExistence type="predicted"/>
<evidence type="ECO:0000313" key="1">
    <source>
        <dbReference type="EMBL" id="QJA98655.1"/>
    </source>
</evidence>
<accession>A0A6M3MBR0</accession>
<gene>
    <name evidence="1" type="ORF">MM171A01652_0006</name>
    <name evidence="2" type="ORF">MM171B01257_0005</name>
</gene>
<organism evidence="2">
    <name type="scientific">viral metagenome</name>
    <dbReference type="NCBI Taxonomy" id="1070528"/>
    <lineage>
        <taxon>unclassified sequences</taxon>
        <taxon>metagenomes</taxon>
        <taxon>organismal metagenomes</taxon>
    </lineage>
</organism>
<reference evidence="2" key="1">
    <citation type="submission" date="2020-03" db="EMBL/GenBank/DDBJ databases">
        <title>The deep terrestrial virosphere.</title>
        <authorList>
            <person name="Holmfeldt K."/>
            <person name="Nilsson E."/>
            <person name="Simone D."/>
            <person name="Lopez-Fernandez M."/>
            <person name="Wu X."/>
            <person name="de Brujin I."/>
            <person name="Lundin D."/>
            <person name="Andersson A."/>
            <person name="Bertilsson S."/>
            <person name="Dopson M."/>
        </authorList>
    </citation>
    <scope>NUCLEOTIDE SEQUENCE</scope>
    <source>
        <strain evidence="1">MM171A01652</strain>
        <strain evidence="2">MM171B01257</strain>
    </source>
</reference>
<name>A0A6M3MBR0_9ZZZZ</name>
<evidence type="ECO:0000313" key="2">
    <source>
        <dbReference type="EMBL" id="QJB02459.1"/>
    </source>
</evidence>
<sequence length="96" mass="10999">MEMQIGKVTIEELHNIDPYLNPDKLRALLKANLASGWALQQLKILSDMVDPDQAHITGKPADHRWIKKELDRIIEGTEEVGYFEWLTSKAISEGER</sequence>
<dbReference type="EMBL" id="MT143598">
    <property type="protein sequence ID" value="QJA98655.1"/>
    <property type="molecule type" value="Genomic_DNA"/>
</dbReference>
<dbReference type="AlphaFoldDB" id="A0A6M3MBR0"/>